<feature type="coiled-coil region" evidence="1">
    <location>
        <begin position="44"/>
        <end position="85"/>
    </location>
</feature>
<dbReference type="Proteomes" id="UP000688137">
    <property type="component" value="Unassembled WGS sequence"/>
</dbReference>
<proteinExistence type="predicted"/>
<sequence>MIDDQKYICQEHKIEATLICCISQWHCEPLCVECIPNHTMQHNKNKTQSQIKKYQDVAQECQQKFNQFNNELESLKNQIIQEINNPYEDDNLKNLKLWKDQYLSFFESYFNNLIADYNLKLKQFKQNQTDQFQKVIQNIEKLSNQYQTLKSELNIYTLSKQKELDQLKDNFQQIQQLKIKQNYSLNLFEQQQIKNKINDLVLIEDNDQKEQIQQKQVKKDFVPQKSTVCPQCGTQMTYVSDFKKHMECPKCTKIKRPNTLKK</sequence>
<dbReference type="AlphaFoldDB" id="A0A8S1QDL2"/>
<name>A0A8S1QDL2_PARPR</name>
<evidence type="ECO:0000313" key="4">
    <source>
        <dbReference type="Proteomes" id="UP000688137"/>
    </source>
</evidence>
<evidence type="ECO:0000313" key="3">
    <source>
        <dbReference type="EMBL" id="CAD8113543.1"/>
    </source>
</evidence>
<organism evidence="3 4">
    <name type="scientific">Paramecium primaurelia</name>
    <dbReference type="NCBI Taxonomy" id="5886"/>
    <lineage>
        <taxon>Eukaryota</taxon>
        <taxon>Sar</taxon>
        <taxon>Alveolata</taxon>
        <taxon>Ciliophora</taxon>
        <taxon>Intramacronucleata</taxon>
        <taxon>Oligohymenophorea</taxon>
        <taxon>Peniculida</taxon>
        <taxon>Parameciidae</taxon>
        <taxon>Paramecium</taxon>
    </lineage>
</organism>
<gene>
    <name evidence="2" type="ORF">PPRIM_AZ9-3.1.T1550111</name>
    <name evidence="3" type="ORF">PPRIM_AZ9-3.1.T1550112</name>
</gene>
<keyword evidence="4" id="KW-1185">Reference proteome</keyword>
<reference evidence="3" key="1">
    <citation type="submission" date="2021-01" db="EMBL/GenBank/DDBJ databases">
        <authorList>
            <consortium name="Genoscope - CEA"/>
            <person name="William W."/>
        </authorList>
    </citation>
    <scope>NUCLEOTIDE SEQUENCE</scope>
</reference>
<feature type="coiled-coil region" evidence="1">
    <location>
        <begin position="125"/>
        <end position="159"/>
    </location>
</feature>
<evidence type="ECO:0000256" key="1">
    <source>
        <dbReference type="SAM" id="Coils"/>
    </source>
</evidence>
<comment type="caution">
    <text evidence="3">The sequence shown here is derived from an EMBL/GenBank/DDBJ whole genome shotgun (WGS) entry which is preliminary data.</text>
</comment>
<dbReference type="EMBL" id="CAJJDM010000160">
    <property type="protein sequence ID" value="CAD8113543.1"/>
    <property type="molecule type" value="Genomic_DNA"/>
</dbReference>
<evidence type="ECO:0000313" key="2">
    <source>
        <dbReference type="EMBL" id="CAD8113541.1"/>
    </source>
</evidence>
<protein>
    <recommendedName>
        <fullName evidence="5">B box-type domain-containing protein</fullName>
    </recommendedName>
</protein>
<dbReference type="EMBL" id="CAJJDM010000160">
    <property type="protein sequence ID" value="CAD8113541.1"/>
    <property type="molecule type" value="Genomic_DNA"/>
</dbReference>
<dbReference type="OMA" id="FKKHLEC"/>
<evidence type="ECO:0008006" key="5">
    <source>
        <dbReference type="Google" id="ProtNLM"/>
    </source>
</evidence>
<accession>A0A8S1QDL2</accession>
<keyword evidence="1" id="KW-0175">Coiled coil</keyword>